<keyword evidence="14 47" id="KW-0472">Membrane</keyword>
<dbReference type="GO" id="GO:0050253">
    <property type="term" value="F:retinyl-palmitate esterase activity"/>
    <property type="evidence" value="ECO:0007669"/>
    <property type="project" value="TreeGrafter"/>
</dbReference>
<evidence type="ECO:0000256" key="29">
    <source>
        <dbReference type="ARBA" id="ARBA00048011"/>
    </source>
</evidence>
<comment type="catalytic activity">
    <reaction evidence="38">
        <text>1-hexadecanoyl-2-(9Z-octadecenoyl)-sn-glycero-3-phosphoethanolamine + H2O = 1-hexadecanoyl-sn-glycero-3-phosphoethanolamine + (9Z)-octadecenoate + H(+)</text>
        <dbReference type="Rhea" id="RHEA:40911"/>
        <dbReference type="ChEBI" id="CHEBI:15377"/>
        <dbReference type="ChEBI" id="CHEBI:15378"/>
        <dbReference type="ChEBI" id="CHEBI:30823"/>
        <dbReference type="ChEBI" id="CHEBI:73004"/>
        <dbReference type="ChEBI" id="CHEBI:73007"/>
    </reaction>
    <physiologicalReaction direction="left-to-right" evidence="38">
        <dbReference type="Rhea" id="RHEA:40912"/>
    </physiologicalReaction>
</comment>
<evidence type="ECO:0000256" key="41">
    <source>
        <dbReference type="ARBA" id="ARBA00048869"/>
    </source>
</evidence>
<dbReference type="GO" id="GO:0004623">
    <property type="term" value="F:phospholipase A2 activity"/>
    <property type="evidence" value="ECO:0007669"/>
    <property type="project" value="UniProtKB-EC"/>
</dbReference>
<evidence type="ECO:0000256" key="7">
    <source>
        <dbReference type="ARBA" id="ARBA00022475"/>
    </source>
</evidence>
<feature type="transmembrane region" description="Helical" evidence="47">
    <location>
        <begin position="396"/>
        <end position="418"/>
    </location>
</feature>
<evidence type="ECO:0000256" key="27">
    <source>
        <dbReference type="ARBA" id="ARBA00047438"/>
    </source>
</evidence>
<evidence type="ECO:0000256" key="22">
    <source>
        <dbReference type="ARBA" id="ARBA00031485"/>
    </source>
</evidence>
<dbReference type="EC" id="3.1.1.5" evidence="3"/>
<comment type="catalytic activity">
    <reaction evidence="42">
        <text>1-O-hexadecyl-2-(9Z)-octadecenoyl-sn-glycero-3-phosphocholine + H2O = 1-O-hexadecyl-sn-glycero-3-phosphocholine + (9Z)-octadecenoate + H(+)</text>
        <dbReference type="Rhea" id="RHEA:40915"/>
        <dbReference type="ChEBI" id="CHEBI:15377"/>
        <dbReference type="ChEBI" id="CHEBI:15378"/>
        <dbReference type="ChEBI" id="CHEBI:30823"/>
        <dbReference type="ChEBI" id="CHEBI:34112"/>
        <dbReference type="ChEBI" id="CHEBI:64496"/>
    </reaction>
    <physiologicalReaction direction="left-to-right" evidence="42">
        <dbReference type="Rhea" id="RHEA:40916"/>
    </physiologicalReaction>
</comment>
<gene>
    <name evidence="50" type="primary">LOC117364262</name>
</gene>
<dbReference type="GO" id="GO:0004806">
    <property type="term" value="F:triacylglycerol lipase activity"/>
    <property type="evidence" value="ECO:0007669"/>
    <property type="project" value="UniProtKB-EC"/>
</dbReference>
<organism evidence="49 50">
    <name type="scientific">Geotrypetes seraphini</name>
    <name type="common">Gaboon caecilian</name>
    <name type="synonym">Caecilia seraphini</name>
    <dbReference type="NCBI Taxonomy" id="260995"/>
    <lineage>
        <taxon>Eukaryota</taxon>
        <taxon>Metazoa</taxon>
        <taxon>Chordata</taxon>
        <taxon>Craniata</taxon>
        <taxon>Vertebrata</taxon>
        <taxon>Euteleostomi</taxon>
        <taxon>Amphibia</taxon>
        <taxon>Gymnophiona</taxon>
        <taxon>Geotrypetes</taxon>
    </lineage>
</organism>
<comment type="catalytic activity">
    <reaction evidence="41">
        <text>1,3-dihexadecanoyl-2-(9Z-octadecenoyl)glycerol + H2O = 1,3-dihexadecanoylglycerol + (9Z)-octadecenoate + H(+)</text>
        <dbReference type="Rhea" id="RHEA:40983"/>
        <dbReference type="ChEBI" id="CHEBI:15377"/>
        <dbReference type="ChEBI" id="CHEBI:15378"/>
        <dbReference type="ChEBI" id="CHEBI:30823"/>
        <dbReference type="ChEBI" id="CHEBI:75688"/>
        <dbReference type="ChEBI" id="CHEBI:77619"/>
    </reaction>
    <physiologicalReaction direction="left-to-right" evidence="41">
        <dbReference type="Rhea" id="RHEA:40984"/>
    </physiologicalReaction>
</comment>
<evidence type="ECO:0000256" key="6">
    <source>
        <dbReference type="ARBA" id="ARBA00015133"/>
    </source>
</evidence>
<evidence type="ECO:0000256" key="16">
    <source>
        <dbReference type="ARBA" id="ARBA00023264"/>
    </source>
</evidence>
<evidence type="ECO:0000256" key="9">
    <source>
        <dbReference type="ARBA" id="ARBA00022729"/>
    </source>
</evidence>
<evidence type="ECO:0000256" key="3">
    <source>
        <dbReference type="ARBA" id="ARBA00013274"/>
    </source>
</evidence>
<keyword evidence="49" id="KW-1185">Reference proteome</keyword>
<dbReference type="InterPro" id="IPR038885">
    <property type="entry name" value="PLB1"/>
</dbReference>
<evidence type="ECO:0000256" key="46">
    <source>
        <dbReference type="ARBA" id="ARBA00049461"/>
    </source>
</evidence>
<evidence type="ECO:0000256" key="40">
    <source>
        <dbReference type="ARBA" id="ARBA00048699"/>
    </source>
</evidence>
<dbReference type="GO" id="GO:0004622">
    <property type="term" value="F:phosphatidylcholine lysophospholipase activity"/>
    <property type="evidence" value="ECO:0007669"/>
    <property type="project" value="UniProtKB-EC"/>
</dbReference>
<comment type="catalytic activity">
    <reaction evidence="18">
        <text>1-hexadecanoyl-2-(9Z,12Z-octadecadienoyl)-sn-glycero-3-phosphocholine + H2O = (9Z,12Z)-octadecadienoate + 1-hexadecanoyl-sn-glycero-3-phosphocholine + H(+)</text>
        <dbReference type="Rhea" id="RHEA:40811"/>
        <dbReference type="ChEBI" id="CHEBI:15377"/>
        <dbReference type="ChEBI" id="CHEBI:15378"/>
        <dbReference type="ChEBI" id="CHEBI:30245"/>
        <dbReference type="ChEBI" id="CHEBI:72998"/>
        <dbReference type="ChEBI" id="CHEBI:73002"/>
    </reaction>
    <physiologicalReaction direction="left-to-right" evidence="18">
        <dbReference type="Rhea" id="RHEA:40812"/>
    </physiologicalReaction>
</comment>
<evidence type="ECO:0000256" key="36">
    <source>
        <dbReference type="ARBA" id="ARBA00048386"/>
    </source>
</evidence>
<evidence type="ECO:0000256" key="18">
    <source>
        <dbReference type="ARBA" id="ARBA00023408"/>
    </source>
</evidence>
<feature type="chain" id="PRO_5027665564" description="Phospholipase B1, membrane-associated" evidence="48">
    <location>
        <begin position="22"/>
        <end position="419"/>
    </location>
</feature>
<dbReference type="GO" id="GO:0006644">
    <property type="term" value="P:phospholipid metabolic process"/>
    <property type="evidence" value="ECO:0007669"/>
    <property type="project" value="TreeGrafter"/>
</dbReference>
<dbReference type="PANTHER" id="PTHR21325:SF45">
    <property type="entry name" value="PHOSPHOLIPASE B1, MEMBRANE-ASSOCIATED"/>
    <property type="match status" value="1"/>
</dbReference>
<evidence type="ECO:0000256" key="38">
    <source>
        <dbReference type="ARBA" id="ARBA00048613"/>
    </source>
</evidence>
<dbReference type="Gene3D" id="3.40.50.1110">
    <property type="entry name" value="SGNH hydrolase"/>
    <property type="match status" value="1"/>
</dbReference>
<evidence type="ECO:0000256" key="45">
    <source>
        <dbReference type="ARBA" id="ARBA00049372"/>
    </source>
</evidence>
<dbReference type="Pfam" id="PF00657">
    <property type="entry name" value="Lipase_GDSL"/>
    <property type="match status" value="1"/>
</dbReference>
<dbReference type="SUPFAM" id="SSF52266">
    <property type="entry name" value="SGNH hydrolase"/>
    <property type="match status" value="1"/>
</dbReference>
<evidence type="ECO:0000256" key="14">
    <source>
        <dbReference type="ARBA" id="ARBA00023136"/>
    </source>
</evidence>
<dbReference type="CDD" id="cd01824">
    <property type="entry name" value="Phospholipase_B_like"/>
    <property type="match status" value="1"/>
</dbReference>
<dbReference type="GO" id="GO:0031526">
    <property type="term" value="C:brush border membrane"/>
    <property type="evidence" value="ECO:0007669"/>
    <property type="project" value="TreeGrafter"/>
</dbReference>
<keyword evidence="12 47" id="KW-1133">Transmembrane helix</keyword>
<dbReference type="InterPro" id="IPR001087">
    <property type="entry name" value="GDSL"/>
</dbReference>
<dbReference type="PANTHER" id="PTHR21325">
    <property type="entry name" value="PHOSPHOLIPASE B, PLB1"/>
    <property type="match status" value="1"/>
</dbReference>
<evidence type="ECO:0000256" key="5">
    <source>
        <dbReference type="ARBA" id="ARBA00013279"/>
    </source>
</evidence>
<evidence type="ECO:0000256" key="28">
    <source>
        <dbReference type="ARBA" id="ARBA00047459"/>
    </source>
</evidence>
<comment type="catalytic activity">
    <reaction evidence="45">
        <text>1,3-di-(9Z-octadecenoyl)-glycerol + H2O = 1-(9Z-octadecenoyl)-glycerol + (9Z)-octadecenoate + H(+)</text>
        <dbReference type="Rhea" id="RHEA:39939"/>
        <dbReference type="ChEBI" id="CHEBI:15377"/>
        <dbReference type="ChEBI" id="CHEBI:15378"/>
        <dbReference type="ChEBI" id="CHEBI:30823"/>
        <dbReference type="ChEBI" id="CHEBI:75342"/>
        <dbReference type="ChEBI" id="CHEBI:75735"/>
    </reaction>
    <physiologicalReaction direction="left-to-right" evidence="45">
        <dbReference type="Rhea" id="RHEA:39940"/>
    </physiologicalReaction>
</comment>
<comment type="catalytic activity">
    <reaction evidence="26">
        <text>1,3-dihexadecanoyl-2-(9Z-octadecenoyl)glycerol + H2O = 1-hexadecanoyl-2-(9Z-octadecenoyl)-glycerol + hexadecanoate + H(+)</text>
        <dbReference type="Rhea" id="RHEA:40979"/>
        <dbReference type="ChEBI" id="CHEBI:7896"/>
        <dbReference type="ChEBI" id="CHEBI:15377"/>
        <dbReference type="ChEBI" id="CHEBI:15378"/>
        <dbReference type="ChEBI" id="CHEBI:75585"/>
        <dbReference type="ChEBI" id="CHEBI:75688"/>
    </reaction>
    <physiologicalReaction direction="left-to-right" evidence="26">
        <dbReference type="Rhea" id="RHEA:40980"/>
    </physiologicalReaction>
</comment>
<dbReference type="RefSeq" id="XP_033809169.1">
    <property type="nucleotide sequence ID" value="XM_033953278.1"/>
</dbReference>
<evidence type="ECO:0000256" key="44">
    <source>
        <dbReference type="ARBA" id="ARBA00049363"/>
    </source>
</evidence>
<comment type="catalytic activity">
    <reaction evidence="37">
        <text>a 1-acyl-sn-glycero-3-phosphocholine + H2O = sn-glycerol 3-phosphocholine + a fatty acid + H(+)</text>
        <dbReference type="Rhea" id="RHEA:15177"/>
        <dbReference type="ChEBI" id="CHEBI:15377"/>
        <dbReference type="ChEBI" id="CHEBI:15378"/>
        <dbReference type="ChEBI" id="CHEBI:16870"/>
        <dbReference type="ChEBI" id="CHEBI:28868"/>
        <dbReference type="ChEBI" id="CHEBI:58168"/>
        <dbReference type="EC" id="3.1.1.5"/>
    </reaction>
    <physiologicalReaction direction="left-to-right" evidence="37">
        <dbReference type="Rhea" id="RHEA:15178"/>
    </physiologicalReaction>
</comment>
<comment type="catalytic activity">
    <reaction evidence="43">
        <text>1-hexadecanoyl-2-(9Z)-octadecenoyl-3-octadecanoyl-sn-glycerol + H2O = 1-hexadecanoyl-3-octadecanoyl-sn-glycerol + (9Z)-octadecenoate + H(+)</text>
        <dbReference type="Rhea" id="RHEA:41103"/>
        <dbReference type="ChEBI" id="CHEBI:15377"/>
        <dbReference type="ChEBI" id="CHEBI:15378"/>
        <dbReference type="ChEBI" id="CHEBI:30823"/>
        <dbReference type="ChEBI" id="CHEBI:77623"/>
        <dbReference type="ChEBI" id="CHEBI:77624"/>
    </reaction>
    <physiologicalReaction direction="left-to-right" evidence="43">
        <dbReference type="Rhea" id="RHEA:41104"/>
    </physiologicalReaction>
</comment>
<evidence type="ECO:0000256" key="37">
    <source>
        <dbReference type="ARBA" id="ARBA00048454"/>
    </source>
</evidence>
<comment type="catalytic activity">
    <reaction evidence="35">
        <text>1-octadecanoyl-2-(9Z,12Z)-octadecadienoyl-sn-glycerol + H2O = 1-octadecanoyl-sn-glycerol + (9Z,12Z)-octadecadienoate + H(+)</text>
        <dbReference type="Rhea" id="RHEA:40927"/>
        <dbReference type="ChEBI" id="CHEBI:15377"/>
        <dbReference type="ChEBI" id="CHEBI:15378"/>
        <dbReference type="ChEBI" id="CHEBI:30245"/>
        <dbReference type="ChEBI" id="CHEBI:75550"/>
        <dbReference type="ChEBI" id="CHEBI:77097"/>
    </reaction>
    <physiologicalReaction direction="left-to-right" evidence="35">
        <dbReference type="Rhea" id="RHEA:40928"/>
    </physiologicalReaction>
</comment>
<comment type="catalytic activity">
    <reaction evidence="33">
        <text>1,2-dihexadecanoyl-sn-glycero-3-phosphocholine + H2O = 1-hexadecanoyl-sn-glycero-3-phosphocholine + hexadecanoate + H(+)</text>
        <dbReference type="Rhea" id="RHEA:41223"/>
        <dbReference type="ChEBI" id="CHEBI:7896"/>
        <dbReference type="ChEBI" id="CHEBI:15377"/>
        <dbReference type="ChEBI" id="CHEBI:15378"/>
        <dbReference type="ChEBI" id="CHEBI:72998"/>
        <dbReference type="ChEBI" id="CHEBI:72999"/>
    </reaction>
    <physiologicalReaction direction="left-to-right" evidence="33">
        <dbReference type="Rhea" id="RHEA:41224"/>
    </physiologicalReaction>
</comment>
<comment type="catalytic activity">
    <reaction evidence="17">
        <text>a triacylglycerol + H2O = a diacylglycerol + a fatty acid + H(+)</text>
        <dbReference type="Rhea" id="RHEA:12044"/>
        <dbReference type="ChEBI" id="CHEBI:15377"/>
        <dbReference type="ChEBI" id="CHEBI:15378"/>
        <dbReference type="ChEBI" id="CHEBI:17855"/>
        <dbReference type="ChEBI" id="CHEBI:18035"/>
        <dbReference type="ChEBI" id="CHEBI:28868"/>
        <dbReference type="EC" id="3.1.1.3"/>
    </reaction>
    <physiologicalReaction direction="left-to-right" evidence="17">
        <dbReference type="Rhea" id="RHEA:12045"/>
    </physiologicalReaction>
</comment>
<evidence type="ECO:0000256" key="17">
    <source>
        <dbReference type="ARBA" id="ARBA00023369"/>
    </source>
</evidence>
<proteinExistence type="inferred from homology"/>
<feature type="signal peptide" evidence="48">
    <location>
        <begin position="1"/>
        <end position="21"/>
    </location>
</feature>
<dbReference type="OrthoDB" id="10265800at2759"/>
<dbReference type="InterPro" id="IPR035547">
    <property type="entry name" value="Phospholipase_B"/>
</dbReference>
<comment type="catalytic activity">
    <reaction evidence="46">
        <text>2-(9Z-octadecenoyl)-glycerol + H2O = glycerol + (9Z)-octadecenoate + H(+)</text>
        <dbReference type="Rhea" id="RHEA:38491"/>
        <dbReference type="ChEBI" id="CHEBI:15377"/>
        <dbReference type="ChEBI" id="CHEBI:15378"/>
        <dbReference type="ChEBI" id="CHEBI:17754"/>
        <dbReference type="ChEBI" id="CHEBI:30823"/>
        <dbReference type="ChEBI" id="CHEBI:73990"/>
    </reaction>
    <physiologicalReaction direction="left-to-right" evidence="46">
        <dbReference type="Rhea" id="RHEA:38492"/>
    </physiologicalReaction>
</comment>
<comment type="catalytic activity">
    <reaction evidence="34">
        <text>1-hexadecanoyl-2-(9Z,12Z-octadecadienoyl)-sn-glycero-3-phosphocholine + H2O = 2-(9Z,12Z-octadecadienoyl)-sn-glycero-3-phosphocholine + hexadecanoate + H(+)</text>
        <dbReference type="Rhea" id="RHEA:40971"/>
        <dbReference type="ChEBI" id="CHEBI:7896"/>
        <dbReference type="ChEBI" id="CHEBI:15377"/>
        <dbReference type="ChEBI" id="CHEBI:15378"/>
        <dbReference type="ChEBI" id="CHEBI:73002"/>
        <dbReference type="ChEBI" id="CHEBI:76084"/>
    </reaction>
    <physiologicalReaction direction="left-to-right" evidence="34">
        <dbReference type="Rhea" id="RHEA:40972"/>
    </physiologicalReaction>
</comment>
<comment type="catalytic activity">
    <reaction evidence="32">
        <text>1,2-di-(9Z-octadecenoyl)-sn-glycero-3-phosphocholine + H2O = 1-(9Z-octadecenoyl)-sn-glycero-3-phosphocholine + (9Z)-octadecenoate + H(+)</text>
        <dbReference type="Rhea" id="RHEA:40923"/>
        <dbReference type="ChEBI" id="CHEBI:15377"/>
        <dbReference type="ChEBI" id="CHEBI:15378"/>
        <dbReference type="ChEBI" id="CHEBI:28610"/>
        <dbReference type="ChEBI" id="CHEBI:30823"/>
        <dbReference type="ChEBI" id="CHEBI:74669"/>
    </reaction>
    <physiologicalReaction direction="left-to-right" evidence="32">
        <dbReference type="Rhea" id="RHEA:40924"/>
    </physiologicalReaction>
</comment>
<evidence type="ECO:0000256" key="23">
    <source>
        <dbReference type="ARBA" id="ARBA00033022"/>
    </source>
</evidence>
<keyword evidence="11" id="KW-0378">Hydrolase</keyword>
<evidence type="ECO:0000256" key="39">
    <source>
        <dbReference type="ARBA" id="ARBA00048656"/>
    </source>
</evidence>
<keyword evidence="7" id="KW-1003">Cell membrane</keyword>
<comment type="catalytic activity">
    <reaction evidence="36">
        <text>1,2,3-tri-(9Z-octadecenoyl)-glycerol + H2O = di-(9Z)-octadecenoylglycerol + (9Z)-octadecenoate + H(+)</text>
        <dbReference type="Rhea" id="RHEA:38575"/>
        <dbReference type="ChEBI" id="CHEBI:15377"/>
        <dbReference type="ChEBI" id="CHEBI:15378"/>
        <dbReference type="ChEBI" id="CHEBI:30823"/>
        <dbReference type="ChEBI" id="CHEBI:53753"/>
        <dbReference type="ChEBI" id="CHEBI:75945"/>
    </reaction>
    <physiologicalReaction direction="left-to-right" evidence="36">
        <dbReference type="Rhea" id="RHEA:38576"/>
    </physiologicalReaction>
</comment>
<comment type="catalytic activity">
    <reaction evidence="28">
        <text>1-hexadecanoyl-2-(9Z)-octadecenoyl-3-octadecanoyl-sn-glycerol + H2O = 1-hexadecanoyl-2-(9Z-octadecenoyl)-sn-glycerol + octadecanoate + H(+)</text>
        <dbReference type="Rhea" id="RHEA:41111"/>
        <dbReference type="ChEBI" id="CHEBI:15377"/>
        <dbReference type="ChEBI" id="CHEBI:15378"/>
        <dbReference type="ChEBI" id="CHEBI:25629"/>
        <dbReference type="ChEBI" id="CHEBI:75466"/>
        <dbReference type="ChEBI" id="CHEBI:77623"/>
    </reaction>
    <physiologicalReaction direction="left-to-right" evidence="28">
        <dbReference type="Rhea" id="RHEA:41112"/>
    </physiologicalReaction>
</comment>
<comment type="subcellular location">
    <subcellularLocation>
        <location evidence="1">Apical cell membrane</location>
        <topology evidence="1">Single-pass type I membrane protein</topology>
    </subcellularLocation>
</comment>
<comment type="catalytic activity">
    <reaction evidence="29">
        <text>2,3-di-(9Z)-octadecenoyl-sn-glycerol + H2O = 3-(9Z-octadecenoyl)-sn-glycerol + (9Z)-octadecenoate + H(+)</text>
        <dbReference type="Rhea" id="RHEA:42604"/>
        <dbReference type="ChEBI" id="CHEBI:15377"/>
        <dbReference type="ChEBI" id="CHEBI:15378"/>
        <dbReference type="ChEBI" id="CHEBI:30823"/>
        <dbReference type="ChEBI" id="CHEBI:75824"/>
        <dbReference type="ChEBI" id="CHEBI:75938"/>
    </reaction>
    <physiologicalReaction direction="left-to-right" evidence="29">
        <dbReference type="Rhea" id="RHEA:42605"/>
    </physiologicalReaction>
</comment>
<evidence type="ECO:0000256" key="2">
    <source>
        <dbReference type="ARBA" id="ARBA00009979"/>
    </source>
</evidence>
<comment type="similarity">
    <text evidence="2">Belongs to the 'GDSL' lipolytic enzyme family. Phospholipase B1 subfamily.</text>
</comment>
<evidence type="ECO:0000256" key="31">
    <source>
        <dbReference type="ARBA" id="ARBA00048049"/>
    </source>
</evidence>
<keyword evidence="15" id="KW-0325">Glycoprotein</keyword>
<keyword evidence="10" id="KW-0677">Repeat</keyword>
<evidence type="ECO:0000256" key="8">
    <source>
        <dbReference type="ARBA" id="ARBA00022692"/>
    </source>
</evidence>
<evidence type="ECO:0000256" key="48">
    <source>
        <dbReference type="SAM" id="SignalP"/>
    </source>
</evidence>
<evidence type="ECO:0000256" key="19">
    <source>
        <dbReference type="ARBA" id="ARBA00023422"/>
    </source>
</evidence>
<sequence length="419" mass="46912">MMKLIAVLQITCVLLLEHAHGSDWMADYKKGLQLQKAIHGLQKFPEKPQIRLGEHEVLKCQDMDPSPKDPSSVHRVKPADIKVIAALGDSITAGAGINASRIQDLPIENRELSWSAGGYGTYADIITLPNILKLFNPDLIGYAQGSTIFGQPASLQNTGLNLAVSGANTFELPEQTRKLIDTMKKYPGVNFQKDWKVVTIFIGGNDLCGYCKNKELFSSDNYIHNMTASLDMLHRELPRAIVNVVQIFWMEHLRKIDDGSDGCQLQKQFCSCLLTPADGSAELQELLNQNALFQIKLEKLIGSGRYDKKNNFAVVLQPFLKKALPPQKSDGSIDYSYFSVDCFHFGIKGQEQLALGLWNNMVQPENEKFKFEIFSNPVKILCPSQLHPYLYTRKSLASLALNGSYSIILLIFILELGFW</sequence>
<dbReference type="EC" id="3.1.1.3" evidence="5"/>
<reference evidence="50" key="1">
    <citation type="submission" date="2025-08" db="UniProtKB">
        <authorList>
            <consortium name="RefSeq"/>
        </authorList>
    </citation>
    <scope>IDENTIFICATION</scope>
</reference>
<comment type="function">
    <text evidence="24">Calcium-independent membrane-associated phospholipase that catalyzes complete diacylation of phospholipids by hydrolyzing both sn-1 and sn-2 fatty acyl chains attached to the glycerol backbone (phospholipase B activity). Has dual phospholipase and lysophospholipase activities toward diacylphospholipids. Preferentially cleaves sn-2 ester bonds over sn-1 bonds. Acts as a lipase toward glycerolipid substrates. Hydrolyzes fatty acyl chains of diacylglycerols with preference for the sn-2 position and of triacylglycerols with not positional selectivity. May also hydrolyze long chain retinyl esters such as retinyl palmitate. May contribute to digestion of dietary phospholipids, glycerolipids and retinoids, facilitating lipid absorption at the brush border.</text>
</comment>
<dbReference type="InterPro" id="IPR036514">
    <property type="entry name" value="SGNH_hydro_sf"/>
</dbReference>
<evidence type="ECO:0000313" key="50">
    <source>
        <dbReference type="RefSeq" id="XP_033809169.1"/>
    </source>
</evidence>
<keyword evidence="9 48" id="KW-0732">Signal</keyword>
<comment type="catalytic activity">
    <reaction evidence="19">
        <text>a 1,2-diacyl-sn-glycero-3-phosphocholine + H2O = a 1-acyl-sn-glycero-3-phosphocholine + a fatty acid + H(+)</text>
        <dbReference type="Rhea" id="RHEA:15801"/>
        <dbReference type="ChEBI" id="CHEBI:15377"/>
        <dbReference type="ChEBI" id="CHEBI:15378"/>
        <dbReference type="ChEBI" id="CHEBI:28868"/>
        <dbReference type="ChEBI" id="CHEBI:57643"/>
        <dbReference type="ChEBI" id="CHEBI:58168"/>
        <dbReference type="EC" id="3.1.1.4"/>
    </reaction>
    <physiologicalReaction direction="left-to-right" evidence="19">
        <dbReference type="Rhea" id="RHEA:15802"/>
    </physiologicalReaction>
</comment>
<evidence type="ECO:0000256" key="32">
    <source>
        <dbReference type="ARBA" id="ARBA00048058"/>
    </source>
</evidence>
<evidence type="ECO:0000256" key="47">
    <source>
        <dbReference type="SAM" id="Phobius"/>
    </source>
</evidence>
<comment type="catalytic activity">
    <reaction evidence="27">
        <text>1-(9Z-octadecenoyl)-glycerol + H2O = glycerol + (9Z)-octadecenoate + H(+)</text>
        <dbReference type="Rhea" id="RHEA:38487"/>
        <dbReference type="ChEBI" id="CHEBI:15377"/>
        <dbReference type="ChEBI" id="CHEBI:15378"/>
        <dbReference type="ChEBI" id="CHEBI:17754"/>
        <dbReference type="ChEBI" id="CHEBI:30823"/>
        <dbReference type="ChEBI" id="CHEBI:75342"/>
    </reaction>
    <physiologicalReaction direction="left-to-right" evidence="27">
        <dbReference type="Rhea" id="RHEA:38488"/>
    </physiologicalReaction>
</comment>
<comment type="catalytic activity">
    <reaction evidence="40">
        <text>1-hexadecanoyl-2-(9Z-octadecenoyl)-sn-glycero-3-phosphocholine + H2O = 1-hexadecanoyl-sn-glycero-3-phosphocholine + (9Z)-octadecenoate + H(+)</text>
        <dbReference type="Rhea" id="RHEA:38779"/>
        <dbReference type="ChEBI" id="CHEBI:15377"/>
        <dbReference type="ChEBI" id="CHEBI:15378"/>
        <dbReference type="ChEBI" id="CHEBI:30823"/>
        <dbReference type="ChEBI" id="CHEBI:72998"/>
        <dbReference type="ChEBI" id="CHEBI:73001"/>
    </reaction>
    <physiologicalReaction direction="left-to-right" evidence="40">
        <dbReference type="Rhea" id="RHEA:38780"/>
    </physiologicalReaction>
</comment>
<evidence type="ECO:0000256" key="33">
    <source>
        <dbReference type="ARBA" id="ARBA00048227"/>
    </source>
</evidence>
<dbReference type="GeneID" id="117364262"/>
<evidence type="ECO:0000256" key="24">
    <source>
        <dbReference type="ARBA" id="ARBA00045916"/>
    </source>
</evidence>
<dbReference type="InParanoid" id="A0A6P8RUH5"/>
<comment type="catalytic activity">
    <reaction evidence="25">
        <text>1-hexadecanoyl-2-(9Z)-octadecenoyl-3-octadecanoyl-sn-glycerol + H2O = 2-(9Z-octadecenoyl)-3-octadecanoyl-sn-glycerol + hexadecanoate + H(+)</text>
        <dbReference type="Rhea" id="RHEA:41107"/>
        <dbReference type="ChEBI" id="CHEBI:7896"/>
        <dbReference type="ChEBI" id="CHEBI:15377"/>
        <dbReference type="ChEBI" id="CHEBI:15378"/>
        <dbReference type="ChEBI" id="CHEBI:75558"/>
        <dbReference type="ChEBI" id="CHEBI:77623"/>
    </reaction>
    <physiologicalReaction direction="left-to-right" evidence="25">
        <dbReference type="Rhea" id="RHEA:41108"/>
    </physiologicalReaction>
</comment>
<comment type="catalytic activity">
    <reaction evidence="30">
        <text>1-hexadecanoyl-2-(9Z-octadecenoyl)-sn-glycero-3-phospho-(1'-sn-glycerol) + H2O = 1-hexadecanoyl-sn-glycero-3-phospho-(1'-sn-glycerol) + (9Z)-octadecenoate + H(+)</text>
        <dbReference type="Rhea" id="RHEA:40919"/>
        <dbReference type="ChEBI" id="CHEBI:15377"/>
        <dbReference type="ChEBI" id="CHEBI:15378"/>
        <dbReference type="ChEBI" id="CHEBI:30823"/>
        <dbReference type="ChEBI" id="CHEBI:72841"/>
        <dbReference type="ChEBI" id="CHEBI:75158"/>
    </reaction>
    <physiologicalReaction direction="left-to-right" evidence="30">
        <dbReference type="Rhea" id="RHEA:40920"/>
    </physiologicalReaction>
</comment>
<evidence type="ECO:0000256" key="42">
    <source>
        <dbReference type="ARBA" id="ARBA00048872"/>
    </source>
</evidence>
<evidence type="ECO:0000256" key="43">
    <source>
        <dbReference type="ARBA" id="ARBA00048939"/>
    </source>
</evidence>
<name>A0A6P8RUH5_GEOSA</name>
<dbReference type="FunFam" id="3.40.50.1110:FF:000005">
    <property type="entry name" value="Phospholipase B1"/>
    <property type="match status" value="1"/>
</dbReference>
<dbReference type="AlphaFoldDB" id="A0A6P8RUH5"/>
<evidence type="ECO:0000256" key="34">
    <source>
        <dbReference type="ARBA" id="ARBA00048362"/>
    </source>
</evidence>
<comment type="catalytic activity">
    <reaction evidence="44">
        <text>1,2-dihexadecanoyl-sn-glycero-3-phosphocholine + 2 H2O = sn-glycerol 3-phosphocholine + 2 hexadecanoate + 2 H(+)</text>
        <dbReference type="Rhea" id="RHEA:40975"/>
        <dbReference type="ChEBI" id="CHEBI:7896"/>
        <dbReference type="ChEBI" id="CHEBI:15377"/>
        <dbReference type="ChEBI" id="CHEBI:15378"/>
        <dbReference type="ChEBI" id="CHEBI:16870"/>
        <dbReference type="ChEBI" id="CHEBI:72999"/>
    </reaction>
    <physiologicalReaction direction="left-to-right" evidence="44">
        <dbReference type="Rhea" id="RHEA:40976"/>
    </physiologicalReaction>
</comment>
<evidence type="ECO:0000256" key="30">
    <source>
        <dbReference type="ARBA" id="ARBA00048015"/>
    </source>
</evidence>
<evidence type="ECO:0000256" key="21">
    <source>
        <dbReference type="ARBA" id="ARBA00031182"/>
    </source>
</evidence>
<accession>A0A6P8RUH5</accession>
<keyword evidence="16" id="KW-1208">Phospholipid metabolism</keyword>
<evidence type="ECO:0000256" key="11">
    <source>
        <dbReference type="ARBA" id="ARBA00022801"/>
    </source>
</evidence>
<protein>
    <recommendedName>
        <fullName evidence="6">Phospholipase B1, membrane-associated</fullName>
        <ecNumber evidence="5">3.1.1.3</ecNumber>
        <ecNumber evidence="4">3.1.1.4</ecNumber>
        <ecNumber evidence="3">3.1.1.5</ecNumber>
    </recommendedName>
    <alternativeName>
        <fullName evidence="20">Lysophospholipase</fullName>
    </alternativeName>
    <alternativeName>
        <fullName evidence="21">Phospholipase A2</fullName>
    </alternativeName>
    <alternativeName>
        <fullName evidence="23">Phospholipase B/lipase</fullName>
    </alternativeName>
    <alternativeName>
        <fullName evidence="22">Triacylglycerol lipase</fullName>
    </alternativeName>
</protein>
<dbReference type="Proteomes" id="UP000515159">
    <property type="component" value="Chromosome 7"/>
</dbReference>
<dbReference type="EC" id="3.1.1.4" evidence="4"/>
<evidence type="ECO:0000256" key="13">
    <source>
        <dbReference type="ARBA" id="ARBA00023098"/>
    </source>
</evidence>
<evidence type="ECO:0000256" key="20">
    <source>
        <dbReference type="ARBA" id="ARBA00029723"/>
    </source>
</evidence>
<keyword evidence="8 47" id="KW-0812">Transmembrane</keyword>
<evidence type="ECO:0000256" key="1">
    <source>
        <dbReference type="ARBA" id="ARBA00004247"/>
    </source>
</evidence>
<evidence type="ECO:0000313" key="49">
    <source>
        <dbReference type="Proteomes" id="UP000515159"/>
    </source>
</evidence>
<evidence type="ECO:0000256" key="10">
    <source>
        <dbReference type="ARBA" id="ARBA00022737"/>
    </source>
</evidence>
<comment type="catalytic activity">
    <reaction evidence="39">
        <text>1-hexadecanoyl-sn-glycero-3-phosphocholine + H2O = sn-glycerol 3-phosphocholine + hexadecanoate + H(+)</text>
        <dbReference type="Rhea" id="RHEA:40435"/>
        <dbReference type="ChEBI" id="CHEBI:7896"/>
        <dbReference type="ChEBI" id="CHEBI:15377"/>
        <dbReference type="ChEBI" id="CHEBI:15378"/>
        <dbReference type="ChEBI" id="CHEBI:16870"/>
        <dbReference type="ChEBI" id="CHEBI:72998"/>
    </reaction>
    <physiologicalReaction direction="left-to-right" evidence="39">
        <dbReference type="Rhea" id="RHEA:40436"/>
    </physiologicalReaction>
</comment>
<dbReference type="KEGG" id="gsh:117364262"/>
<keyword evidence="13" id="KW-0443">Lipid metabolism</keyword>
<evidence type="ECO:0000256" key="12">
    <source>
        <dbReference type="ARBA" id="ARBA00022989"/>
    </source>
</evidence>
<evidence type="ECO:0000256" key="15">
    <source>
        <dbReference type="ARBA" id="ARBA00023180"/>
    </source>
</evidence>
<comment type="catalytic activity">
    <reaction evidence="31">
        <text>a 1-O-alkyl-2-acyl-sn-glycero-3-phosphocholine + H2O = a 1-O-alkyl-sn-glycero-3-phosphocholine + a fatty acid + H(+)</text>
        <dbReference type="Rhea" id="RHEA:36231"/>
        <dbReference type="ChEBI" id="CHEBI:15377"/>
        <dbReference type="ChEBI" id="CHEBI:15378"/>
        <dbReference type="ChEBI" id="CHEBI:28868"/>
        <dbReference type="ChEBI" id="CHEBI:30909"/>
        <dbReference type="ChEBI" id="CHEBI:36702"/>
        <dbReference type="EC" id="3.1.1.4"/>
    </reaction>
    <physiologicalReaction direction="left-to-right" evidence="31">
        <dbReference type="Rhea" id="RHEA:36232"/>
    </physiologicalReaction>
</comment>
<evidence type="ECO:0000256" key="26">
    <source>
        <dbReference type="ARBA" id="ARBA00047363"/>
    </source>
</evidence>
<evidence type="ECO:0000256" key="4">
    <source>
        <dbReference type="ARBA" id="ARBA00013278"/>
    </source>
</evidence>
<evidence type="ECO:0000256" key="25">
    <source>
        <dbReference type="ARBA" id="ARBA00047324"/>
    </source>
</evidence>
<evidence type="ECO:0000256" key="35">
    <source>
        <dbReference type="ARBA" id="ARBA00048374"/>
    </source>
</evidence>